<organism evidence="3 4">
    <name type="scientific">Phaeosphaeria nodorum (strain SN15 / ATCC MYA-4574 / FGSC 10173)</name>
    <name type="common">Glume blotch fungus</name>
    <name type="synonym">Parastagonospora nodorum</name>
    <dbReference type="NCBI Taxonomy" id="321614"/>
    <lineage>
        <taxon>Eukaryota</taxon>
        <taxon>Fungi</taxon>
        <taxon>Dikarya</taxon>
        <taxon>Ascomycota</taxon>
        <taxon>Pezizomycotina</taxon>
        <taxon>Dothideomycetes</taxon>
        <taxon>Pleosporomycetidae</taxon>
        <taxon>Pleosporales</taxon>
        <taxon>Pleosporineae</taxon>
        <taxon>Phaeosphaeriaceae</taxon>
        <taxon>Parastagonospora</taxon>
    </lineage>
</organism>
<dbReference type="KEGG" id="pno:SNOG_15318"/>
<sequence>MAFTGRTPESLIPRSDSRNPATTCKGITKSGRPCRRPIDSKASEDNGVLAVTSVISDDSEEEDVGAAAYFCWQHKDQAESLAAQGPATTLYPLKERNSIDTLVERLGVLEVNDTPQEQGSRRKRRTSGSRPPRRINRPPTWENVEGPLMSIPGDVMAAEKRRTRPPKPAPMRQKKSFWAGLCCGSADEEEIEVTTRPLNNRVVSATSRLLQFIPPSLSPQLTSTLLAEASKPISPHDEDGYIYIFWLTPEALAAPSNAASTLLTAPARPDHGRRTSDLMRQYSVKPTRGGGGGGGGEGAAKKDTIFLKIGRANNVHRRMNEWTRQCGYNLSLVRYYPYVPSSGTPSPTPSPGRRVSGGVRKVPHAHRVERLVHLELAEQRVVKSCEACGKTHKEWFEVEASKEGIKKVDEVVKRWVDWAEKANE</sequence>
<dbReference type="Proteomes" id="UP000001055">
    <property type="component" value="Unassembled WGS sequence"/>
</dbReference>
<dbReference type="InParanoid" id="Q0TYQ3"/>
<feature type="region of interest" description="Disordered" evidence="1">
    <location>
        <begin position="1"/>
        <end position="43"/>
    </location>
</feature>
<dbReference type="AlphaFoldDB" id="Q0TYQ3"/>
<evidence type="ECO:0000256" key="1">
    <source>
        <dbReference type="SAM" id="MobiDB-lite"/>
    </source>
</evidence>
<dbReference type="PANTHER" id="PTHR28094:SF2">
    <property type="entry name" value="BACTERIOPHAGE T5 ORF172 DNA-BINDING DOMAIN-CONTAINING PROTEIN"/>
    <property type="match status" value="1"/>
</dbReference>
<feature type="region of interest" description="Disordered" evidence="1">
    <location>
        <begin position="264"/>
        <end position="299"/>
    </location>
</feature>
<dbReference type="STRING" id="321614.Q0TYQ3"/>
<dbReference type="PANTHER" id="PTHR28094">
    <property type="entry name" value="MEIOTICALLY UP-REGULATED GENE 113 PROTEIN"/>
    <property type="match status" value="1"/>
</dbReference>
<evidence type="ECO:0000313" key="3">
    <source>
        <dbReference type="EMBL" id="EAT77251.2"/>
    </source>
</evidence>
<dbReference type="InterPro" id="IPR018306">
    <property type="entry name" value="Phage_T5_Orf172_DNA-bd"/>
</dbReference>
<feature type="compositionally biased region" description="Basic and acidic residues" evidence="1">
    <location>
        <begin position="268"/>
        <end position="277"/>
    </location>
</feature>
<dbReference type="HOGENOM" id="CLU_024511_1_0_1"/>
<protein>
    <recommendedName>
        <fullName evidence="2">Bacteriophage T5 Orf172 DNA-binding domain-containing protein</fullName>
    </recommendedName>
</protein>
<evidence type="ECO:0000313" key="4">
    <source>
        <dbReference type="Proteomes" id="UP000001055"/>
    </source>
</evidence>
<feature type="region of interest" description="Disordered" evidence="1">
    <location>
        <begin position="110"/>
        <end position="149"/>
    </location>
</feature>
<accession>Q0TYQ3</accession>
<dbReference type="RefSeq" id="XP_001805472.1">
    <property type="nucleotide sequence ID" value="XM_001805420.1"/>
</dbReference>
<dbReference type="InterPro" id="IPR053006">
    <property type="entry name" value="Meiosis_regulatory"/>
</dbReference>
<dbReference type="SMART" id="SM00974">
    <property type="entry name" value="T5orf172"/>
    <property type="match status" value="1"/>
</dbReference>
<feature type="compositionally biased region" description="Basic residues" evidence="1">
    <location>
        <begin position="121"/>
        <end position="136"/>
    </location>
</feature>
<reference evidence="4" key="1">
    <citation type="journal article" date="2007" name="Plant Cell">
        <title>Dothideomycete-plant interactions illuminated by genome sequencing and EST analysis of the wheat pathogen Stagonospora nodorum.</title>
        <authorList>
            <person name="Hane J.K."/>
            <person name="Lowe R.G."/>
            <person name="Solomon P.S."/>
            <person name="Tan K.C."/>
            <person name="Schoch C.L."/>
            <person name="Spatafora J.W."/>
            <person name="Crous P.W."/>
            <person name="Kodira C."/>
            <person name="Birren B.W."/>
            <person name="Galagan J.E."/>
            <person name="Torriani S.F."/>
            <person name="McDonald B.A."/>
            <person name="Oliver R.P."/>
        </authorList>
    </citation>
    <scope>NUCLEOTIDE SEQUENCE [LARGE SCALE GENOMIC DNA]</scope>
    <source>
        <strain evidence="4">SN15 / ATCC MYA-4574 / FGSC 10173</strain>
    </source>
</reference>
<feature type="domain" description="Bacteriophage T5 Orf172 DNA-binding" evidence="2">
    <location>
        <begin position="301"/>
        <end position="415"/>
    </location>
</feature>
<feature type="compositionally biased region" description="Gly residues" evidence="1">
    <location>
        <begin position="288"/>
        <end position="298"/>
    </location>
</feature>
<proteinExistence type="predicted"/>
<evidence type="ECO:0000259" key="2">
    <source>
        <dbReference type="SMART" id="SM00974"/>
    </source>
</evidence>
<dbReference type="eggNOG" id="ENOG502QWMU">
    <property type="taxonomic scope" value="Eukaryota"/>
</dbReference>
<name>Q0TYQ3_PHANO</name>
<dbReference type="VEuPathDB" id="FungiDB:JI435_153180"/>
<dbReference type="Pfam" id="PF10544">
    <property type="entry name" value="T5orf172"/>
    <property type="match status" value="1"/>
</dbReference>
<gene>
    <name evidence="3" type="ORF">SNOG_15318</name>
</gene>
<dbReference type="GeneID" id="5982361"/>
<dbReference type="EMBL" id="CH445361">
    <property type="protein sequence ID" value="EAT77251.2"/>
    <property type="molecule type" value="Genomic_DNA"/>
</dbReference>